<dbReference type="eggNOG" id="KOG0017">
    <property type="taxonomic scope" value="Eukaryota"/>
</dbReference>
<dbReference type="InterPro" id="IPR036397">
    <property type="entry name" value="RNaseH_sf"/>
</dbReference>
<reference evidence="2" key="2">
    <citation type="submission" date="2015-02" db="UniProtKB">
        <authorList>
            <consortium name="EnsemblMetazoa"/>
        </authorList>
    </citation>
    <scope>IDENTIFICATION</scope>
</reference>
<keyword evidence="3" id="KW-1185">Reference proteome</keyword>
<dbReference type="Gene3D" id="3.30.420.10">
    <property type="entry name" value="Ribonuclease H-like superfamily/Ribonuclease H"/>
    <property type="match status" value="1"/>
</dbReference>
<dbReference type="InterPro" id="IPR012337">
    <property type="entry name" value="RNaseH-like_sf"/>
</dbReference>
<dbReference type="Proteomes" id="UP000014500">
    <property type="component" value="Unassembled WGS sequence"/>
</dbReference>
<dbReference type="EnsemblMetazoa" id="SMAR007220-RA">
    <property type="protein sequence ID" value="SMAR007220-PA"/>
    <property type="gene ID" value="SMAR007220"/>
</dbReference>
<dbReference type="PANTHER" id="PTHR37984">
    <property type="entry name" value="PROTEIN CBG26694"/>
    <property type="match status" value="1"/>
</dbReference>
<dbReference type="GO" id="GO:0003676">
    <property type="term" value="F:nucleic acid binding"/>
    <property type="evidence" value="ECO:0007669"/>
    <property type="project" value="InterPro"/>
</dbReference>
<dbReference type="PhylomeDB" id="T1J106"/>
<evidence type="ECO:0000313" key="3">
    <source>
        <dbReference type="Proteomes" id="UP000014500"/>
    </source>
</evidence>
<protein>
    <recommendedName>
        <fullName evidence="1">Integrase catalytic domain-containing protein</fullName>
    </recommendedName>
</protein>
<dbReference type="GO" id="GO:0015074">
    <property type="term" value="P:DNA integration"/>
    <property type="evidence" value="ECO:0007669"/>
    <property type="project" value="InterPro"/>
</dbReference>
<name>T1J106_STRMM</name>
<sequence>MKDDVKEWIKECEPCQRAKVEHRLPMGMMEIAKPRHIFKTIYTDYFGKKLKSTGGNCYAFVMVDAGSCWLDVLLTEMAEVDTTIAQIVKFTKRWGYPRTIVSDNATTFRSERFQAKCAEMGIVNKYISAYHPQGNLAERLNQALKTCILAYIDGHQDWDKHI</sequence>
<evidence type="ECO:0000313" key="2">
    <source>
        <dbReference type="EnsemblMetazoa" id="SMAR007220-PA"/>
    </source>
</evidence>
<evidence type="ECO:0000259" key="1">
    <source>
        <dbReference type="PROSITE" id="PS50994"/>
    </source>
</evidence>
<reference evidence="3" key="1">
    <citation type="submission" date="2011-05" db="EMBL/GenBank/DDBJ databases">
        <authorList>
            <person name="Richards S.R."/>
            <person name="Qu J."/>
            <person name="Jiang H."/>
            <person name="Jhangiani S.N."/>
            <person name="Agravi P."/>
            <person name="Goodspeed R."/>
            <person name="Gross S."/>
            <person name="Mandapat C."/>
            <person name="Jackson L."/>
            <person name="Mathew T."/>
            <person name="Pu L."/>
            <person name="Thornton R."/>
            <person name="Saada N."/>
            <person name="Wilczek-Boney K.B."/>
            <person name="Lee S."/>
            <person name="Kovar C."/>
            <person name="Wu Y."/>
            <person name="Scherer S.E."/>
            <person name="Worley K.C."/>
            <person name="Muzny D.M."/>
            <person name="Gibbs R."/>
        </authorList>
    </citation>
    <scope>NUCLEOTIDE SEQUENCE</scope>
    <source>
        <strain evidence="3">Brora</strain>
    </source>
</reference>
<dbReference type="PROSITE" id="PS50994">
    <property type="entry name" value="INTEGRASE"/>
    <property type="match status" value="1"/>
</dbReference>
<dbReference type="PANTHER" id="PTHR37984:SF5">
    <property type="entry name" value="PROTEIN NYNRIN-LIKE"/>
    <property type="match status" value="1"/>
</dbReference>
<proteinExistence type="predicted"/>
<dbReference type="InterPro" id="IPR001584">
    <property type="entry name" value="Integrase_cat-core"/>
</dbReference>
<dbReference type="Pfam" id="PF00665">
    <property type="entry name" value="rve"/>
    <property type="match status" value="1"/>
</dbReference>
<accession>T1J106</accession>
<feature type="domain" description="Integrase catalytic" evidence="1">
    <location>
        <begin position="30"/>
        <end position="162"/>
    </location>
</feature>
<dbReference type="SUPFAM" id="SSF53098">
    <property type="entry name" value="Ribonuclease H-like"/>
    <property type="match status" value="1"/>
</dbReference>
<dbReference type="EMBL" id="JH431744">
    <property type="status" value="NOT_ANNOTATED_CDS"/>
    <property type="molecule type" value="Genomic_DNA"/>
</dbReference>
<organism evidence="2 3">
    <name type="scientific">Strigamia maritima</name>
    <name type="common">European centipede</name>
    <name type="synonym">Geophilus maritimus</name>
    <dbReference type="NCBI Taxonomy" id="126957"/>
    <lineage>
        <taxon>Eukaryota</taxon>
        <taxon>Metazoa</taxon>
        <taxon>Ecdysozoa</taxon>
        <taxon>Arthropoda</taxon>
        <taxon>Myriapoda</taxon>
        <taxon>Chilopoda</taxon>
        <taxon>Pleurostigmophora</taxon>
        <taxon>Geophilomorpha</taxon>
        <taxon>Linotaeniidae</taxon>
        <taxon>Strigamia</taxon>
    </lineage>
</organism>
<dbReference type="AlphaFoldDB" id="T1J106"/>
<dbReference type="HOGENOM" id="CLU_000384_29_2_1"/>
<dbReference type="STRING" id="126957.T1J106"/>
<dbReference type="InterPro" id="IPR050951">
    <property type="entry name" value="Retrovirus_Pol_polyprotein"/>
</dbReference>